<feature type="region of interest" description="Disordered" evidence="1">
    <location>
        <begin position="152"/>
        <end position="183"/>
    </location>
</feature>
<feature type="compositionally biased region" description="Acidic residues" evidence="1">
    <location>
        <begin position="173"/>
        <end position="183"/>
    </location>
</feature>
<proteinExistence type="predicted"/>
<dbReference type="HOGENOM" id="CLU_123849_0_1_6"/>
<name>N9R8F3_9GAMM</name>
<evidence type="ECO:0000313" key="2">
    <source>
        <dbReference type="EMBL" id="ENX34915.1"/>
    </source>
</evidence>
<gene>
    <name evidence="2" type="ORF">F889_01555</name>
</gene>
<dbReference type="AlphaFoldDB" id="N9R8F3"/>
<dbReference type="Proteomes" id="UP000013009">
    <property type="component" value="Unassembled WGS sequence"/>
</dbReference>
<feature type="compositionally biased region" description="Basic and acidic residues" evidence="1">
    <location>
        <begin position="152"/>
        <end position="168"/>
    </location>
</feature>
<evidence type="ECO:0000256" key="1">
    <source>
        <dbReference type="SAM" id="MobiDB-lite"/>
    </source>
</evidence>
<dbReference type="PATRIC" id="fig|1217695.3.peg.1512"/>
<comment type="caution">
    <text evidence="2">The sequence shown here is derived from an EMBL/GenBank/DDBJ whole genome shotgun (WGS) entry which is preliminary data.</text>
</comment>
<organism evidence="2 3">
    <name type="scientific">Acinetobacter colistiniresistens</name>
    <dbReference type="NCBI Taxonomy" id="280145"/>
    <lineage>
        <taxon>Bacteria</taxon>
        <taxon>Pseudomonadati</taxon>
        <taxon>Pseudomonadota</taxon>
        <taxon>Gammaproteobacteria</taxon>
        <taxon>Moraxellales</taxon>
        <taxon>Moraxellaceae</taxon>
        <taxon>Acinetobacter</taxon>
    </lineage>
</organism>
<evidence type="ECO:0008006" key="4">
    <source>
        <dbReference type="Google" id="ProtNLM"/>
    </source>
</evidence>
<dbReference type="OrthoDB" id="6464700at2"/>
<dbReference type="EMBL" id="APRZ01000014">
    <property type="protein sequence ID" value="ENX34915.1"/>
    <property type="molecule type" value="Genomic_DNA"/>
</dbReference>
<sequence>MAALKKEVKLYIVRSLAMHNTPQETVELVNTIFSQKITRQQCERYDPTKRAGQDLSQEFKDEFFAARKDFLEKPQNIPIANQTVRLSFYQKLLEKNLKSTVNSLKILEQIAKELGGAYTNRKEVTGANTNEKGQTKAEVELEIKKLELQKLQREVNPPEHRPPGEDYKIVLNPDEEIPNEPIL</sequence>
<protein>
    <recommendedName>
        <fullName evidence="4">DUF2280 domain-containing protein</fullName>
    </recommendedName>
</protein>
<dbReference type="Pfam" id="PF10045">
    <property type="entry name" value="DUF2280"/>
    <property type="match status" value="1"/>
</dbReference>
<accession>N9R8F3</accession>
<dbReference type="RefSeq" id="WP_005272318.1">
    <property type="nucleotide sequence ID" value="NZ_KB850194.1"/>
</dbReference>
<dbReference type="InterPro" id="IPR018738">
    <property type="entry name" value="DUF2280"/>
</dbReference>
<evidence type="ECO:0000313" key="3">
    <source>
        <dbReference type="Proteomes" id="UP000013009"/>
    </source>
</evidence>
<keyword evidence="3" id="KW-1185">Reference proteome</keyword>
<reference evidence="2 3" key="1">
    <citation type="submission" date="2013-02" db="EMBL/GenBank/DDBJ databases">
        <title>The Genome Sequence of Acinetobacter sp. NIPH 1859.</title>
        <authorList>
            <consortium name="The Broad Institute Genome Sequencing Platform"/>
            <consortium name="The Broad Institute Genome Sequencing Center for Infectious Disease"/>
            <person name="Cerqueira G."/>
            <person name="Feldgarden M."/>
            <person name="Courvalin P."/>
            <person name="Perichon B."/>
            <person name="Grillot-Courvalin C."/>
            <person name="Clermont D."/>
            <person name="Rocha E."/>
            <person name="Yoon E.-J."/>
            <person name="Nemec A."/>
            <person name="Walker B."/>
            <person name="Young S.K."/>
            <person name="Zeng Q."/>
            <person name="Gargeya S."/>
            <person name="Fitzgerald M."/>
            <person name="Haas B."/>
            <person name="Abouelleil A."/>
            <person name="Alvarado L."/>
            <person name="Arachchi H.M."/>
            <person name="Berlin A.M."/>
            <person name="Chapman S.B."/>
            <person name="Dewar J."/>
            <person name="Goldberg J."/>
            <person name="Griggs A."/>
            <person name="Gujja S."/>
            <person name="Hansen M."/>
            <person name="Howarth C."/>
            <person name="Imamovic A."/>
            <person name="Larimer J."/>
            <person name="McCowan C."/>
            <person name="Murphy C."/>
            <person name="Neiman D."/>
            <person name="Pearson M."/>
            <person name="Priest M."/>
            <person name="Roberts A."/>
            <person name="Saif S."/>
            <person name="Shea T."/>
            <person name="Sisk P."/>
            <person name="Sykes S."/>
            <person name="Wortman J."/>
            <person name="Nusbaum C."/>
            <person name="Birren B."/>
        </authorList>
    </citation>
    <scope>NUCLEOTIDE SEQUENCE [LARGE SCALE GENOMIC DNA]</scope>
    <source>
        <strain evidence="2 3">NIPH 1859</strain>
    </source>
</reference>